<name>A0AAV2Z5H5_9STRA</name>
<reference evidence="1" key="1">
    <citation type="submission" date="2022-11" db="EMBL/GenBank/DDBJ databases">
        <authorList>
            <person name="Morgan W.R."/>
            <person name="Tartar A."/>
        </authorList>
    </citation>
    <scope>NUCLEOTIDE SEQUENCE</scope>
    <source>
        <strain evidence="1">ARSEF 373</strain>
    </source>
</reference>
<evidence type="ECO:0000313" key="2">
    <source>
        <dbReference type="Proteomes" id="UP001146120"/>
    </source>
</evidence>
<protein>
    <submittedName>
        <fullName evidence="1">Uncharacterized protein</fullName>
    </submittedName>
</protein>
<accession>A0AAV2Z5H5</accession>
<keyword evidence="2" id="KW-1185">Reference proteome</keyword>
<dbReference type="EMBL" id="DAKRPA010000034">
    <property type="protein sequence ID" value="DBA02213.1"/>
    <property type="molecule type" value="Genomic_DNA"/>
</dbReference>
<proteinExistence type="predicted"/>
<sequence length="14" mass="1666">MAPNNQSLNKHLWL</sequence>
<comment type="caution">
    <text evidence="1">The sequence shown here is derived from an EMBL/GenBank/DDBJ whole genome shotgun (WGS) entry which is preliminary data.</text>
</comment>
<reference evidence="1" key="2">
    <citation type="journal article" date="2023" name="Microbiol Resour">
        <title>Decontamination and Annotation of the Draft Genome Sequence of the Oomycete Lagenidium giganteum ARSEF 373.</title>
        <authorList>
            <person name="Morgan W.R."/>
            <person name="Tartar A."/>
        </authorList>
    </citation>
    <scope>NUCLEOTIDE SEQUENCE</scope>
    <source>
        <strain evidence="1">ARSEF 373</strain>
    </source>
</reference>
<gene>
    <name evidence="1" type="ORF">N0F65_007623</name>
</gene>
<dbReference type="Proteomes" id="UP001146120">
    <property type="component" value="Unassembled WGS sequence"/>
</dbReference>
<evidence type="ECO:0000313" key="1">
    <source>
        <dbReference type="EMBL" id="DBA02213.1"/>
    </source>
</evidence>
<organism evidence="1 2">
    <name type="scientific">Lagenidium giganteum</name>
    <dbReference type="NCBI Taxonomy" id="4803"/>
    <lineage>
        <taxon>Eukaryota</taxon>
        <taxon>Sar</taxon>
        <taxon>Stramenopiles</taxon>
        <taxon>Oomycota</taxon>
        <taxon>Peronosporomycetes</taxon>
        <taxon>Pythiales</taxon>
        <taxon>Pythiaceae</taxon>
    </lineage>
</organism>